<reference evidence="9" key="1">
    <citation type="journal article" date="2020" name="Stud. Mycol.">
        <title>101 Dothideomycetes genomes: a test case for predicting lifestyles and emergence of pathogens.</title>
        <authorList>
            <person name="Haridas S."/>
            <person name="Albert R."/>
            <person name="Binder M."/>
            <person name="Bloem J."/>
            <person name="Labutti K."/>
            <person name="Salamov A."/>
            <person name="Andreopoulos B."/>
            <person name="Baker S."/>
            <person name="Barry K."/>
            <person name="Bills G."/>
            <person name="Bluhm B."/>
            <person name="Cannon C."/>
            <person name="Castanera R."/>
            <person name="Culley D."/>
            <person name="Daum C."/>
            <person name="Ezra D."/>
            <person name="Gonzalez J."/>
            <person name="Henrissat B."/>
            <person name="Kuo A."/>
            <person name="Liang C."/>
            <person name="Lipzen A."/>
            <person name="Lutzoni F."/>
            <person name="Magnuson J."/>
            <person name="Mondo S."/>
            <person name="Nolan M."/>
            <person name="Ohm R."/>
            <person name="Pangilinan J."/>
            <person name="Park H.-J."/>
            <person name="Ramirez L."/>
            <person name="Alfaro M."/>
            <person name="Sun H."/>
            <person name="Tritt A."/>
            <person name="Yoshinaga Y."/>
            <person name="Zwiers L.-H."/>
            <person name="Turgeon B."/>
            <person name="Goodwin S."/>
            <person name="Spatafora J."/>
            <person name="Crous P."/>
            <person name="Grigoriev I."/>
        </authorList>
    </citation>
    <scope>NUCLEOTIDE SEQUENCE</scope>
    <source>
        <strain evidence="9">CBS 122681</strain>
    </source>
</reference>
<dbReference type="SUPFAM" id="SSF48264">
    <property type="entry name" value="Cytochrome P450"/>
    <property type="match status" value="1"/>
</dbReference>
<dbReference type="GO" id="GO:0005506">
    <property type="term" value="F:iron ion binding"/>
    <property type="evidence" value="ECO:0007669"/>
    <property type="project" value="InterPro"/>
</dbReference>
<evidence type="ECO:0000256" key="7">
    <source>
        <dbReference type="ARBA" id="ARBA00023033"/>
    </source>
</evidence>
<evidence type="ECO:0000256" key="8">
    <source>
        <dbReference type="PIRSR" id="PIRSR602401-1"/>
    </source>
</evidence>
<dbReference type="PANTHER" id="PTHR24305:SF107">
    <property type="entry name" value="P450, PUTATIVE (EUROFUNG)-RELATED"/>
    <property type="match status" value="1"/>
</dbReference>
<evidence type="ECO:0000256" key="3">
    <source>
        <dbReference type="ARBA" id="ARBA00022617"/>
    </source>
</evidence>
<keyword evidence="10" id="KW-1185">Reference proteome</keyword>
<dbReference type="GO" id="GO:0004497">
    <property type="term" value="F:monooxygenase activity"/>
    <property type="evidence" value="ECO:0007669"/>
    <property type="project" value="UniProtKB-KW"/>
</dbReference>
<dbReference type="InterPro" id="IPR001128">
    <property type="entry name" value="Cyt_P450"/>
</dbReference>
<evidence type="ECO:0000256" key="4">
    <source>
        <dbReference type="ARBA" id="ARBA00022723"/>
    </source>
</evidence>
<dbReference type="OrthoDB" id="10029320at2759"/>
<dbReference type="GO" id="GO:0020037">
    <property type="term" value="F:heme binding"/>
    <property type="evidence" value="ECO:0007669"/>
    <property type="project" value="InterPro"/>
</dbReference>
<protein>
    <submittedName>
        <fullName evidence="9">Cytochrome P450</fullName>
    </submittedName>
</protein>
<dbReference type="GO" id="GO:0016705">
    <property type="term" value="F:oxidoreductase activity, acting on paired donors, with incorporation or reduction of molecular oxygen"/>
    <property type="evidence" value="ECO:0007669"/>
    <property type="project" value="InterPro"/>
</dbReference>
<evidence type="ECO:0000256" key="2">
    <source>
        <dbReference type="ARBA" id="ARBA00005179"/>
    </source>
</evidence>
<accession>A0A6A6TPK8</accession>
<dbReference type="PRINTS" id="PR00463">
    <property type="entry name" value="EP450I"/>
</dbReference>
<dbReference type="PRINTS" id="PR00385">
    <property type="entry name" value="P450"/>
</dbReference>
<sequence length="469" mass="53882">MLVVTFRHRSRINRLRLQGFPMPGGWSWLFGHSFVLLRYTKRFPPLANIGIPMQELSKQFTHTEIQPRHSKINPSKPPMAGESVEPIVGGPSILSVNTAEWKKWRSLLNPGFSTQSLMGHVPFITDCAQVFCDKLRMAAGRELFSLDEYATRLTFDIIMKDPRVLMNPLRPIIQKYYSRKLVFYIDKELHRRFEELKTEQRNPIPANSKRPLSVASLALQAYISENRDQKILRTARLDKDFAAIVSNHIRLFLFAGNDTTSATICFALHKMSTEQEATKKLQEEHDHIFGRDVSKTAELLRAQPTLLNRCRYTMAFVKETLRLYPPAANMRLGTSQSTLPALNGETLPIEGLNVILMHQAIHTNPRIWLRPNDFIPERFLVEPDHDLYPPDGAFRPFDIGPRCCIGQELSLIEIRIVLIMTARTFGFRAAYDEYDRIDTVRGDRVFQTEKAGTHPSDGYPCRVDMLTME</sequence>
<name>A0A6A6TPK8_9PLEO</name>
<dbReference type="InterPro" id="IPR002401">
    <property type="entry name" value="Cyt_P450_E_grp-I"/>
</dbReference>
<keyword evidence="4 8" id="KW-0479">Metal-binding</keyword>
<keyword evidence="3 8" id="KW-0349">Heme</keyword>
<dbReference type="InterPro" id="IPR036396">
    <property type="entry name" value="Cyt_P450_sf"/>
</dbReference>
<dbReference type="EMBL" id="MU004295">
    <property type="protein sequence ID" value="KAF2661117.1"/>
    <property type="molecule type" value="Genomic_DNA"/>
</dbReference>
<keyword evidence="7" id="KW-0503">Monooxygenase</keyword>
<gene>
    <name evidence="9" type="ORF">K491DRAFT_701136</name>
</gene>
<proteinExistence type="predicted"/>
<evidence type="ECO:0000256" key="1">
    <source>
        <dbReference type="ARBA" id="ARBA00001971"/>
    </source>
</evidence>
<dbReference type="Proteomes" id="UP000799324">
    <property type="component" value="Unassembled WGS sequence"/>
</dbReference>
<dbReference type="PANTHER" id="PTHR24305">
    <property type="entry name" value="CYTOCHROME P450"/>
    <property type="match status" value="1"/>
</dbReference>
<keyword evidence="5" id="KW-0560">Oxidoreductase</keyword>
<evidence type="ECO:0000256" key="6">
    <source>
        <dbReference type="ARBA" id="ARBA00023004"/>
    </source>
</evidence>
<organism evidence="9 10">
    <name type="scientific">Lophiostoma macrostomum CBS 122681</name>
    <dbReference type="NCBI Taxonomy" id="1314788"/>
    <lineage>
        <taxon>Eukaryota</taxon>
        <taxon>Fungi</taxon>
        <taxon>Dikarya</taxon>
        <taxon>Ascomycota</taxon>
        <taxon>Pezizomycotina</taxon>
        <taxon>Dothideomycetes</taxon>
        <taxon>Pleosporomycetidae</taxon>
        <taxon>Pleosporales</taxon>
        <taxon>Lophiostomataceae</taxon>
        <taxon>Lophiostoma</taxon>
    </lineage>
</organism>
<evidence type="ECO:0000256" key="5">
    <source>
        <dbReference type="ARBA" id="ARBA00023002"/>
    </source>
</evidence>
<evidence type="ECO:0000313" key="10">
    <source>
        <dbReference type="Proteomes" id="UP000799324"/>
    </source>
</evidence>
<dbReference type="Pfam" id="PF00067">
    <property type="entry name" value="p450"/>
    <property type="match status" value="1"/>
</dbReference>
<comment type="cofactor">
    <cofactor evidence="1 8">
        <name>heme</name>
        <dbReference type="ChEBI" id="CHEBI:30413"/>
    </cofactor>
</comment>
<feature type="binding site" description="axial binding residue" evidence="8">
    <location>
        <position position="404"/>
    </location>
    <ligand>
        <name>heme</name>
        <dbReference type="ChEBI" id="CHEBI:30413"/>
    </ligand>
    <ligandPart>
        <name>Fe</name>
        <dbReference type="ChEBI" id="CHEBI:18248"/>
    </ligandPart>
</feature>
<dbReference type="InterPro" id="IPR050121">
    <property type="entry name" value="Cytochrome_P450_monoxygenase"/>
</dbReference>
<dbReference type="AlphaFoldDB" id="A0A6A6TPK8"/>
<evidence type="ECO:0000313" key="9">
    <source>
        <dbReference type="EMBL" id="KAF2661117.1"/>
    </source>
</evidence>
<dbReference type="Gene3D" id="1.10.630.10">
    <property type="entry name" value="Cytochrome P450"/>
    <property type="match status" value="1"/>
</dbReference>
<comment type="pathway">
    <text evidence="2">Secondary metabolite biosynthesis.</text>
</comment>
<keyword evidence="6 8" id="KW-0408">Iron</keyword>